<dbReference type="EMBL" id="KQ248706">
    <property type="protein sequence ID" value="KNC71489.1"/>
    <property type="molecule type" value="Genomic_DNA"/>
</dbReference>
<evidence type="ECO:0000313" key="2">
    <source>
        <dbReference type="Proteomes" id="UP000054560"/>
    </source>
</evidence>
<feature type="non-terminal residue" evidence="1">
    <location>
        <position position="1"/>
    </location>
</feature>
<evidence type="ECO:0008006" key="3">
    <source>
        <dbReference type="Google" id="ProtNLM"/>
    </source>
</evidence>
<dbReference type="RefSeq" id="XP_014145391.1">
    <property type="nucleotide sequence ID" value="XM_014289916.1"/>
</dbReference>
<dbReference type="Proteomes" id="UP000054560">
    <property type="component" value="Unassembled WGS sequence"/>
</dbReference>
<protein>
    <recommendedName>
        <fullName evidence="3">ABC transporter domain-containing protein</fullName>
    </recommendedName>
</protein>
<proteinExistence type="predicted"/>
<dbReference type="GeneID" id="25916476"/>
<dbReference type="STRING" id="667725.A0A0L0F4D4"/>
<dbReference type="OrthoDB" id="6500128at2759"/>
<sequence>ILVLDQGKVAEYDSPDNLLSDTNTIFYGLAKESGIVN</sequence>
<evidence type="ECO:0000313" key="1">
    <source>
        <dbReference type="EMBL" id="KNC71489.1"/>
    </source>
</evidence>
<reference evidence="1 2" key="1">
    <citation type="submission" date="2011-02" db="EMBL/GenBank/DDBJ databases">
        <title>The Genome Sequence of Sphaeroforma arctica JP610.</title>
        <authorList>
            <consortium name="The Broad Institute Genome Sequencing Platform"/>
            <person name="Russ C."/>
            <person name="Cuomo C."/>
            <person name="Young S.K."/>
            <person name="Zeng Q."/>
            <person name="Gargeya S."/>
            <person name="Alvarado L."/>
            <person name="Berlin A."/>
            <person name="Chapman S.B."/>
            <person name="Chen Z."/>
            <person name="Freedman E."/>
            <person name="Gellesch M."/>
            <person name="Goldberg J."/>
            <person name="Griggs A."/>
            <person name="Gujja S."/>
            <person name="Heilman E."/>
            <person name="Heiman D."/>
            <person name="Howarth C."/>
            <person name="Mehta T."/>
            <person name="Neiman D."/>
            <person name="Pearson M."/>
            <person name="Roberts A."/>
            <person name="Saif S."/>
            <person name="Shea T."/>
            <person name="Shenoy N."/>
            <person name="Sisk P."/>
            <person name="Stolte C."/>
            <person name="Sykes S."/>
            <person name="White J."/>
            <person name="Yandava C."/>
            <person name="Burger G."/>
            <person name="Gray M.W."/>
            <person name="Holland P.W.H."/>
            <person name="King N."/>
            <person name="Lang F.B.F."/>
            <person name="Roger A.J."/>
            <person name="Ruiz-Trillo I."/>
            <person name="Haas B."/>
            <person name="Nusbaum C."/>
            <person name="Birren B."/>
        </authorList>
    </citation>
    <scope>NUCLEOTIDE SEQUENCE [LARGE SCALE GENOMIC DNA]</scope>
    <source>
        <strain evidence="1 2">JP610</strain>
    </source>
</reference>
<organism evidence="1 2">
    <name type="scientific">Sphaeroforma arctica JP610</name>
    <dbReference type="NCBI Taxonomy" id="667725"/>
    <lineage>
        <taxon>Eukaryota</taxon>
        <taxon>Ichthyosporea</taxon>
        <taxon>Ichthyophonida</taxon>
        <taxon>Sphaeroforma</taxon>
    </lineage>
</organism>
<gene>
    <name evidence="1" type="ORF">SARC_15972</name>
</gene>
<accession>A0A0L0F4D4</accession>
<keyword evidence="2" id="KW-1185">Reference proteome</keyword>
<name>A0A0L0F4D4_9EUKA</name>
<dbReference type="AlphaFoldDB" id="A0A0L0F4D4"/>